<protein>
    <submittedName>
        <fullName evidence="3">Asparagine synthase (glutamine-hydrolyzing)</fullName>
    </submittedName>
</protein>
<gene>
    <name evidence="1" type="ORF">ASIM_LOCUS8682</name>
</gene>
<sequence>MHCLRFGYESELYPEFEAMKRKYNLDVELAASGFTKQMAKDLNAVSWMENFELFQCIPIKERCYLIYSKLSFFWLIREKSC</sequence>
<dbReference type="EMBL" id="UYRR01024257">
    <property type="protein sequence ID" value="VDK33616.1"/>
    <property type="molecule type" value="Genomic_DNA"/>
</dbReference>
<evidence type="ECO:0000313" key="3">
    <source>
        <dbReference type="WBParaSite" id="ASIM_0000893701-mRNA-1"/>
    </source>
</evidence>
<dbReference type="WBParaSite" id="ASIM_0000893701-mRNA-1">
    <property type="protein sequence ID" value="ASIM_0000893701-mRNA-1"/>
    <property type="gene ID" value="ASIM_0000893701"/>
</dbReference>
<dbReference type="OrthoDB" id="10258631at2759"/>
<evidence type="ECO:0000313" key="2">
    <source>
        <dbReference type="Proteomes" id="UP000267096"/>
    </source>
</evidence>
<accession>A0A0M3JMP8</accession>
<dbReference type="AlphaFoldDB" id="A0A0M3JMP8"/>
<reference evidence="3" key="1">
    <citation type="submission" date="2017-02" db="UniProtKB">
        <authorList>
            <consortium name="WormBaseParasite"/>
        </authorList>
    </citation>
    <scope>IDENTIFICATION</scope>
</reference>
<organism evidence="3">
    <name type="scientific">Anisakis simplex</name>
    <name type="common">Herring worm</name>
    <dbReference type="NCBI Taxonomy" id="6269"/>
    <lineage>
        <taxon>Eukaryota</taxon>
        <taxon>Metazoa</taxon>
        <taxon>Ecdysozoa</taxon>
        <taxon>Nematoda</taxon>
        <taxon>Chromadorea</taxon>
        <taxon>Rhabditida</taxon>
        <taxon>Spirurina</taxon>
        <taxon>Ascaridomorpha</taxon>
        <taxon>Ascaridoidea</taxon>
        <taxon>Anisakidae</taxon>
        <taxon>Anisakis</taxon>
        <taxon>Anisakis simplex complex</taxon>
    </lineage>
</organism>
<evidence type="ECO:0000313" key="1">
    <source>
        <dbReference type="EMBL" id="VDK33616.1"/>
    </source>
</evidence>
<reference evidence="1 2" key="2">
    <citation type="submission" date="2018-11" db="EMBL/GenBank/DDBJ databases">
        <authorList>
            <consortium name="Pathogen Informatics"/>
        </authorList>
    </citation>
    <scope>NUCLEOTIDE SEQUENCE [LARGE SCALE GENOMIC DNA]</scope>
</reference>
<proteinExistence type="predicted"/>
<dbReference type="Proteomes" id="UP000267096">
    <property type="component" value="Unassembled WGS sequence"/>
</dbReference>
<name>A0A0M3JMP8_ANISI</name>
<keyword evidence="2" id="KW-1185">Reference proteome</keyword>